<dbReference type="Proteomes" id="UP000054558">
    <property type="component" value="Unassembled WGS sequence"/>
</dbReference>
<dbReference type="AlphaFoldDB" id="A0A1Y1IK54"/>
<keyword evidence="3" id="KW-1185">Reference proteome</keyword>
<proteinExistence type="predicted"/>
<gene>
    <name evidence="2" type="ORF">KFL_007360010</name>
</gene>
<sequence length="1162" mass="127458">MGRGPPEIWFDRTAQPTGSWRQQKVLAGEEVIRLQTLDAKSREAAGRKRSRSAAEAALNRGRQAGEIPRTVQQKDCGREEGRDANGQLTLVAQAARFLANIKTGYCSIYSTGEAGVSSPVFLMTAWNHNAARPKPLERPSKNTALLETVYWDTMGNPSCTCDRGRLSFDAACVHKLALQALQERQQPSHLSFQKGPRVVEVPCSTVGQRVFGVFWNASSPSPERTMVHFDAEADFQWYCEGRREGCSKTADCGHLLEVKRALERREGGWLYRKEREVAAGKEDAACNRPQAGEECRASNAGGEELEALPDEERYLLGLVAGEQHDAVCKGDACFCQQHPSLFGGVSLDKQPCEGRCCTSADSSSPEKRPREETVEDGASAQRGVKRRSKAFWAAQTGGGEHGEAANTGAAGCTAGGHRGGVVRVCESCSCPSSACLHAEPARVAIVMPMGAEGVQVETPKLVRPTDGSAVHDPPVTLLKQPVRVSQLTARDYEELSRIECLCAPCPKEPPPCGTGWSSLMQVSHIYSLDWSQEVKVRIYCCNCAEKHTVHFNGEALGLYAWTRSVIVTQASCQLLLRCVQGTGSACNALIEAKNAVRRLYSPGAKPLSSETWRKASMGFFKLCGRSILECCSICGPHPAILLCDGIAGLACADGGRQKGGLSGTSAAHLRPFTAPSQDAAGANVEKVMQSGVNFCGAGLDGCGPKRRLLHQPELRTLLARFSRHHSKDPDLGAPLSSKEFDELLIALNRADVQVVTEFIPDPDNPDADPVLVHWRRRILLDQTGLIRSKNRALLELMEGIKAESLLNNPGQSPPRCPGRWSELLYSLGTPKSVSDDSNIIQHGSALAVVRKLLLGGVANLDNRAVLAKHSPILRRLLDHYGSTFPTFFLPTLHHLYRLTLLGRGAVGLGVGRAGIALSAIEGLDICVWSARDRVERPHAWSADRQQAFAFWEARTNALLPAVEQLSQPQAVVYPLSVPEIALWNERLGLEAGGNIPPNLPLNHSFCKKQRALGCYPLPGWEQKRPLPQYRPFEDELGRSIERAEEHRCRGGLTVGEFDAEVATLSKSKSAQRLQKHTKGGFVFCCPHRVIYGFHAMLWGESPRDPFAVLYTRLHRHHLPRFVFYDNACKLRAYCMRREPAFFADVRFLVDRFHFQRTGAEGH</sequence>
<reference evidence="2 3" key="1">
    <citation type="journal article" date="2014" name="Nat. Commun.">
        <title>Klebsormidium flaccidum genome reveals primary factors for plant terrestrial adaptation.</title>
        <authorList>
            <person name="Hori K."/>
            <person name="Maruyama F."/>
            <person name="Fujisawa T."/>
            <person name="Togashi T."/>
            <person name="Yamamoto N."/>
            <person name="Seo M."/>
            <person name="Sato S."/>
            <person name="Yamada T."/>
            <person name="Mori H."/>
            <person name="Tajima N."/>
            <person name="Moriyama T."/>
            <person name="Ikeuchi M."/>
            <person name="Watanabe M."/>
            <person name="Wada H."/>
            <person name="Kobayashi K."/>
            <person name="Saito M."/>
            <person name="Masuda T."/>
            <person name="Sasaki-Sekimoto Y."/>
            <person name="Mashiguchi K."/>
            <person name="Awai K."/>
            <person name="Shimojima M."/>
            <person name="Masuda S."/>
            <person name="Iwai M."/>
            <person name="Nobusawa T."/>
            <person name="Narise T."/>
            <person name="Kondo S."/>
            <person name="Saito H."/>
            <person name="Sato R."/>
            <person name="Murakawa M."/>
            <person name="Ihara Y."/>
            <person name="Oshima-Yamada Y."/>
            <person name="Ohtaka K."/>
            <person name="Satoh M."/>
            <person name="Sonobe K."/>
            <person name="Ishii M."/>
            <person name="Ohtani R."/>
            <person name="Kanamori-Sato M."/>
            <person name="Honoki R."/>
            <person name="Miyazaki D."/>
            <person name="Mochizuki H."/>
            <person name="Umetsu J."/>
            <person name="Higashi K."/>
            <person name="Shibata D."/>
            <person name="Kamiya Y."/>
            <person name="Sato N."/>
            <person name="Nakamura Y."/>
            <person name="Tabata S."/>
            <person name="Ida S."/>
            <person name="Kurokawa K."/>
            <person name="Ohta H."/>
        </authorList>
    </citation>
    <scope>NUCLEOTIDE SEQUENCE [LARGE SCALE GENOMIC DNA]</scope>
    <source>
        <strain evidence="2 3">NIES-2285</strain>
    </source>
</reference>
<dbReference type="PANTHER" id="PTHR34305:SF1">
    <property type="entry name" value="SWIM-TYPE DOMAIN-CONTAINING PROTEIN"/>
    <property type="match status" value="1"/>
</dbReference>
<evidence type="ECO:0000313" key="2">
    <source>
        <dbReference type="EMBL" id="GAQ91154.1"/>
    </source>
</evidence>
<feature type="region of interest" description="Disordered" evidence="1">
    <location>
        <begin position="1"/>
        <end position="22"/>
    </location>
</feature>
<dbReference type="PANTHER" id="PTHR34305">
    <property type="entry name" value="EXPRESSED PROTEIN"/>
    <property type="match status" value="1"/>
</dbReference>
<feature type="non-terminal residue" evidence="2">
    <location>
        <position position="1162"/>
    </location>
</feature>
<feature type="region of interest" description="Disordered" evidence="1">
    <location>
        <begin position="358"/>
        <end position="387"/>
    </location>
</feature>
<evidence type="ECO:0000313" key="3">
    <source>
        <dbReference type="Proteomes" id="UP000054558"/>
    </source>
</evidence>
<name>A0A1Y1IK54_KLENI</name>
<dbReference type="STRING" id="105231.A0A1Y1IK54"/>
<evidence type="ECO:0000256" key="1">
    <source>
        <dbReference type="SAM" id="MobiDB-lite"/>
    </source>
</evidence>
<dbReference type="EMBL" id="DF237685">
    <property type="protein sequence ID" value="GAQ91154.1"/>
    <property type="molecule type" value="Genomic_DNA"/>
</dbReference>
<feature type="region of interest" description="Disordered" evidence="1">
    <location>
        <begin position="39"/>
        <end position="80"/>
    </location>
</feature>
<protein>
    <submittedName>
        <fullName evidence="2">Uncharacterized protein</fullName>
    </submittedName>
</protein>
<accession>A0A1Y1IK54</accession>
<organism evidence="2 3">
    <name type="scientific">Klebsormidium nitens</name>
    <name type="common">Green alga</name>
    <name type="synonym">Ulothrix nitens</name>
    <dbReference type="NCBI Taxonomy" id="105231"/>
    <lineage>
        <taxon>Eukaryota</taxon>
        <taxon>Viridiplantae</taxon>
        <taxon>Streptophyta</taxon>
        <taxon>Klebsormidiophyceae</taxon>
        <taxon>Klebsormidiales</taxon>
        <taxon>Klebsormidiaceae</taxon>
        <taxon>Klebsormidium</taxon>
    </lineage>
</organism>